<dbReference type="PANTHER" id="PTHR30363:SF55">
    <property type="entry name" value="HTH-TYPE TRANSCRIPTIONAL REGULATOR ULAR"/>
    <property type="match status" value="1"/>
</dbReference>
<dbReference type="RefSeq" id="WP_208979489.1">
    <property type="nucleotide sequence ID" value="NZ_FOFM01000006.1"/>
</dbReference>
<dbReference type="PANTHER" id="PTHR30363">
    <property type="entry name" value="HTH-TYPE TRANSCRIPTIONAL REGULATOR SRLR-RELATED"/>
    <property type="match status" value="1"/>
</dbReference>
<organism evidence="2 3">
    <name type="scientific">Pseudovibrio axinellae</name>
    <dbReference type="NCBI Taxonomy" id="989403"/>
    <lineage>
        <taxon>Bacteria</taxon>
        <taxon>Pseudomonadati</taxon>
        <taxon>Pseudomonadota</taxon>
        <taxon>Alphaproteobacteria</taxon>
        <taxon>Hyphomicrobiales</taxon>
        <taxon>Stappiaceae</taxon>
        <taxon>Pseudovibrio</taxon>
    </lineage>
</organism>
<name>A0A165XUF2_9HYPH</name>
<dbReference type="PATRIC" id="fig|989403.3.peg.2982"/>
<feature type="domain" description="DeoR-like transcriptional repressor C-terminal sensor" evidence="1">
    <location>
        <begin position="74"/>
        <end position="233"/>
    </location>
</feature>
<accession>A0A165XUF2</accession>
<evidence type="ECO:0000313" key="3">
    <source>
        <dbReference type="Proteomes" id="UP000076577"/>
    </source>
</evidence>
<dbReference type="InterPro" id="IPR050313">
    <property type="entry name" value="Carb_Metab_HTH_regulators"/>
</dbReference>
<sequence length="269" mass="29037">MIDDLMVDVLANLVKRHRRISLTAASDILGMDFEELTILAHMLSDRDEFELLENSICFLMPRGQDAYRVRLRSHYIEKFAIGRLAASFILPGDHVVTEAGSTMTIFAQHLAQIKNIRVSTNSYAVASTIIGAETAADIHVIGGNLYSEGQGALGPVALETVGELKADWGVICPVGVSVTGELMYYVEEEAKFARAVIASCKRLMVLCNSSKIGVPSRFVADPCARADLLVVDSGVESSTLNSLVAQGVKDVHVADVEAEASTEIVLLDL</sequence>
<comment type="caution">
    <text evidence="2">The sequence shown here is derived from an EMBL/GenBank/DDBJ whole genome shotgun (WGS) entry which is preliminary data.</text>
</comment>
<gene>
    <name evidence="2" type="primary">glcR</name>
    <name evidence="2" type="ORF">PsAD2_02786</name>
</gene>
<keyword evidence="3" id="KW-1185">Reference proteome</keyword>
<reference evidence="2 3" key="1">
    <citation type="journal article" date="2016" name="Front. Microbiol.">
        <title>Comparative Genomic Analysis Reveals a Diverse Repertoire of Genes Involved in Prokaryote-Eukaryote Interactions within the Pseudovibrio Genus.</title>
        <authorList>
            <person name="Romano S."/>
            <person name="Fernandez-Guerra A."/>
            <person name="Reen F.J."/>
            <person name="Glockner F.O."/>
            <person name="Crowley S.P."/>
            <person name="O'Sullivan O."/>
            <person name="Cotter P.D."/>
            <person name="Adams C."/>
            <person name="Dobson A.D."/>
            <person name="O'Gara F."/>
        </authorList>
    </citation>
    <scope>NUCLEOTIDE SEQUENCE [LARGE SCALE GENOMIC DNA]</scope>
    <source>
        <strain evidence="2 3">Ad2</strain>
    </source>
</reference>
<proteinExistence type="predicted"/>
<dbReference type="AlphaFoldDB" id="A0A165XUF2"/>
<protein>
    <submittedName>
        <fullName evidence="2">HTH-type transcriptional repressor GlcR</fullName>
    </submittedName>
</protein>
<dbReference type="InterPro" id="IPR014036">
    <property type="entry name" value="DeoR-like_C"/>
</dbReference>
<dbReference type="SMART" id="SM01134">
    <property type="entry name" value="DeoRC"/>
    <property type="match status" value="1"/>
</dbReference>
<dbReference type="SUPFAM" id="SSF100950">
    <property type="entry name" value="NagB/RpiA/CoA transferase-like"/>
    <property type="match status" value="1"/>
</dbReference>
<evidence type="ECO:0000313" key="2">
    <source>
        <dbReference type="EMBL" id="KZL18052.1"/>
    </source>
</evidence>
<dbReference type="Pfam" id="PF00455">
    <property type="entry name" value="DeoRC"/>
    <property type="match status" value="1"/>
</dbReference>
<dbReference type="InterPro" id="IPR037171">
    <property type="entry name" value="NagB/RpiA_transferase-like"/>
</dbReference>
<dbReference type="STRING" id="989403.SAMN05421798_106194"/>
<dbReference type="EMBL" id="LMCB01000024">
    <property type="protein sequence ID" value="KZL18052.1"/>
    <property type="molecule type" value="Genomic_DNA"/>
</dbReference>
<dbReference type="Proteomes" id="UP000076577">
    <property type="component" value="Unassembled WGS sequence"/>
</dbReference>
<evidence type="ECO:0000259" key="1">
    <source>
        <dbReference type="Pfam" id="PF00455"/>
    </source>
</evidence>